<keyword evidence="1" id="KW-0472">Membrane</keyword>
<keyword evidence="1" id="KW-1133">Transmembrane helix</keyword>
<dbReference type="EMBL" id="VDHJ01000002">
    <property type="protein sequence ID" value="TNL99713.1"/>
    <property type="molecule type" value="Genomic_DNA"/>
</dbReference>
<keyword evidence="3" id="KW-1185">Reference proteome</keyword>
<feature type="transmembrane region" description="Helical" evidence="1">
    <location>
        <begin position="126"/>
        <end position="145"/>
    </location>
</feature>
<feature type="transmembrane region" description="Helical" evidence="1">
    <location>
        <begin position="102"/>
        <end position="120"/>
    </location>
</feature>
<keyword evidence="1" id="KW-0812">Transmembrane</keyword>
<accession>A0A5C4U619</accession>
<dbReference type="RefSeq" id="WP_139464629.1">
    <property type="nucleotide sequence ID" value="NZ_VDHJ01000002.1"/>
</dbReference>
<protein>
    <submittedName>
        <fullName evidence="2">Uncharacterized protein</fullName>
    </submittedName>
</protein>
<proteinExistence type="predicted"/>
<gene>
    <name evidence="2" type="ORF">FHE74_01335</name>
</gene>
<feature type="transmembrane region" description="Helical" evidence="1">
    <location>
        <begin position="42"/>
        <end position="60"/>
    </location>
</feature>
<dbReference type="Proteomes" id="UP000312032">
    <property type="component" value="Unassembled WGS sequence"/>
</dbReference>
<dbReference type="OrthoDB" id="6164367at2"/>
<evidence type="ECO:0000256" key="1">
    <source>
        <dbReference type="SAM" id="Phobius"/>
    </source>
</evidence>
<reference evidence="2 3" key="1">
    <citation type="submission" date="2019-06" db="EMBL/GenBank/DDBJ databases">
        <authorList>
            <person name="Li J."/>
        </authorList>
    </citation>
    <scope>NUCLEOTIDE SEQUENCE [LARGE SCALE GENOMIC DNA]</scope>
    <source>
        <strain evidence="2 3">LMG 28165</strain>
    </source>
</reference>
<organism evidence="2 3">
    <name type="scientific">Corynebacterium tapiri</name>
    <dbReference type="NCBI Taxonomy" id="1448266"/>
    <lineage>
        <taxon>Bacteria</taxon>
        <taxon>Bacillati</taxon>
        <taxon>Actinomycetota</taxon>
        <taxon>Actinomycetes</taxon>
        <taxon>Mycobacteriales</taxon>
        <taxon>Corynebacteriaceae</taxon>
        <taxon>Corynebacterium</taxon>
    </lineage>
</organism>
<comment type="caution">
    <text evidence="2">The sequence shown here is derived from an EMBL/GenBank/DDBJ whole genome shotgun (WGS) entry which is preliminary data.</text>
</comment>
<evidence type="ECO:0000313" key="2">
    <source>
        <dbReference type="EMBL" id="TNL99713.1"/>
    </source>
</evidence>
<dbReference type="AlphaFoldDB" id="A0A5C4U619"/>
<evidence type="ECO:0000313" key="3">
    <source>
        <dbReference type="Proteomes" id="UP000312032"/>
    </source>
</evidence>
<name>A0A5C4U619_9CORY</name>
<feature type="transmembrane region" description="Helical" evidence="1">
    <location>
        <begin position="66"/>
        <end position="90"/>
    </location>
</feature>
<sequence length="165" mass="17811">MASTPVGVDNNIHDVKLHIKKGRKRAPFFRYIRINLPRTTKAIALLVIAALGACSLALALDGISPFIGGTIALYVIATVSFGFCVVGAFVHKDIWGIGMVPALMALVFYIASLFGTAPFVWNGYGIFTAATFNSLLFAAIAYLVIRWALSYGMLVAYPDDQGFDD</sequence>